<dbReference type="GO" id="GO:0016787">
    <property type="term" value="F:hydrolase activity"/>
    <property type="evidence" value="ECO:0007669"/>
    <property type="project" value="InterPro"/>
</dbReference>
<comment type="caution">
    <text evidence="12">The sequence shown here is derived from an EMBL/GenBank/DDBJ whole genome shotgun (WGS) entry which is preliminary data.</text>
</comment>
<evidence type="ECO:0000256" key="2">
    <source>
        <dbReference type="ARBA" id="ARBA00005871"/>
    </source>
</evidence>
<evidence type="ECO:0000256" key="3">
    <source>
        <dbReference type="ARBA" id="ARBA00011245"/>
    </source>
</evidence>
<dbReference type="AlphaFoldDB" id="A0A081FX23"/>
<protein>
    <recommendedName>
        <fullName evidence="5">2-amino-3-carboxymuconate-6-semialdehyde decarboxylase</fullName>
        <ecNumber evidence="4">4.1.1.45</ecNumber>
    </recommendedName>
    <alternativeName>
        <fullName evidence="10">Picolinate carboxylase</fullName>
    </alternativeName>
</protein>
<evidence type="ECO:0000313" key="13">
    <source>
        <dbReference type="Proteomes" id="UP000028252"/>
    </source>
</evidence>
<dbReference type="InterPro" id="IPR006680">
    <property type="entry name" value="Amidohydro-rel"/>
</dbReference>
<reference evidence="12 13" key="1">
    <citation type="submission" date="2014-04" db="EMBL/GenBank/DDBJ databases">
        <title>Marinobacterium kochiensis sp. nov., isolated from sediment sample collected from Kochi backwaters in Kerala, India.</title>
        <authorList>
            <person name="Singh A."/>
            <person name="Pinnaka A.K."/>
        </authorList>
    </citation>
    <scope>NUCLEOTIDE SEQUENCE [LARGE SCALE GENOMIC DNA]</scope>
    <source>
        <strain evidence="12 13">AK27</strain>
    </source>
</reference>
<keyword evidence="7" id="KW-0210">Decarboxylase</keyword>
<name>A0A081FX23_9GAMM</name>
<evidence type="ECO:0000256" key="6">
    <source>
        <dbReference type="ARBA" id="ARBA00022723"/>
    </source>
</evidence>
<keyword evidence="9 12" id="KW-0456">Lyase</keyword>
<dbReference type="InterPro" id="IPR032466">
    <property type="entry name" value="Metal_Hydrolase"/>
</dbReference>
<dbReference type="STRING" id="1232683.ADIMK_2602"/>
<dbReference type="PANTHER" id="PTHR21240">
    <property type="entry name" value="2-AMINO-3-CARBOXYLMUCONATE-6-SEMIALDEHYDE DECARBOXYLASE"/>
    <property type="match status" value="1"/>
</dbReference>
<keyword evidence="8" id="KW-0862">Zinc</keyword>
<dbReference type="Pfam" id="PF04909">
    <property type="entry name" value="Amidohydro_2"/>
    <property type="match status" value="1"/>
</dbReference>
<dbReference type="EC" id="4.1.1.45" evidence="4"/>
<dbReference type="PATRIC" id="fig|1232683.4.peg.2553"/>
<accession>A0A081FX23</accession>
<keyword evidence="6" id="KW-0479">Metal-binding</keyword>
<comment type="subunit">
    <text evidence="3">Monomer.</text>
</comment>
<dbReference type="GO" id="GO:0019748">
    <property type="term" value="P:secondary metabolic process"/>
    <property type="evidence" value="ECO:0007669"/>
    <property type="project" value="TreeGrafter"/>
</dbReference>
<gene>
    <name evidence="12" type="ORF">ADIMK_2602</name>
</gene>
<evidence type="ECO:0000256" key="5">
    <source>
        <dbReference type="ARBA" id="ARBA00021214"/>
    </source>
</evidence>
<evidence type="ECO:0000256" key="7">
    <source>
        <dbReference type="ARBA" id="ARBA00022793"/>
    </source>
</evidence>
<comment type="pathway">
    <text evidence="1">Secondary metabolite metabolism; quinolate metabolism.</text>
</comment>
<evidence type="ECO:0000256" key="9">
    <source>
        <dbReference type="ARBA" id="ARBA00023239"/>
    </source>
</evidence>
<dbReference type="EMBL" id="JMQN01000040">
    <property type="protein sequence ID" value="KEA63078.1"/>
    <property type="molecule type" value="Genomic_DNA"/>
</dbReference>
<dbReference type="Gene3D" id="3.20.20.140">
    <property type="entry name" value="Metal-dependent hydrolases"/>
    <property type="match status" value="1"/>
</dbReference>
<evidence type="ECO:0000256" key="10">
    <source>
        <dbReference type="ARBA" id="ARBA00031120"/>
    </source>
</evidence>
<comment type="similarity">
    <text evidence="2">Belongs to the metallo-dependent hydrolases superfamily. ACMSD family.</text>
</comment>
<dbReference type="InterPro" id="IPR032465">
    <property type="entry name" value="ACMSD"/>
</dbReference>
<evidence type="ECO:0000256" key="4">
    <source>
        <dbReference type="ARBA" id="ARBA00012365"/>
    </source>
</evidence>
<feature type="domain" description="Amidohydrolase-related" evidence="11">
    <location>
        <begin position="10"/>
        <end position="340"/>
    </location>
</feature>
<dbReference type="Proteomes" id="UP000028252">
    <property type="component" value="Unassembled WGS sequence"/>
</dbReference>
<keyword evidence="13" id="KW-1185">Reference proteome</keyword>
<evidence type="ECO:0000256" key="8">
    <source>
        <dbReference type="ARBA" id="ARBA00022833"/>
    </source>
</evidence>
<organism evidence="12 13">
    <name type="scientific">Marinobacterium lacunae</name>
    <dbReference type="NCBI Taxonomy" id="1232683"/>
    <lineage>
        <taxon>Bacteria</taxon>
        <taxon>Pseudomonadati</taxon>
        <taxon>Pseudomonadota</taxon>
        <taxon>Gammaproteobacteria</taxon>
        <taxon>Oceanospirillales</taxon>
        <taxon>Oceanospirillaceae</taxon>
        <taxon>Marinobacterium</taxon>
    </lineage>
</organism>
<proteinExistence type="inferred from homology"/>
<dbReference type="GO" id="GO:0005829">
    <property type="term" value="C:cytosol"/>
    <property type="evidence" value="ECO:0007669"/>
    <property type="project" value="TreeGrafter"/>
</dbReference>
<evidence type="ECO:0000256" key="1">
    <source>
        <dbReference type="ARBA" id="ARBA00005079"/>
    </source>
</evidence>
<dbReference type="GO" id="GO:0001760">
    <property type="term" value="F:aminocarboxymuconate-semialdehyde decarboxylase activity"/>
    <property type="evidence" value="ECO:0007669"/>
    <property type="project" value="UniProtKB-EC"/>
</dbReference>
<dbReference type="eggNOG" id="COG2159">
    <property type="taxonomic scope" value="Bacteria"/>
</dbReference>
<dbReference type="PANTHER" id="PTHR21240:SF27">
    <property type="entry name" value="2-AMINO-3-CARBOXYMUCONATE-6-SEMIALDEHYDE DECARBOXYLASE"/>
    <property type="match status" value="1"/>
</dbReference>
<dbReference type="GO" id="GO:0046872">
    <property type="term" value="F:metal ion binding"/>
    <property type="evidence" value="ECO:0007669"/>
    <property type="project" value="UniProtKB-KW"/>
</dbReference>
<evidence type="ECO:0000259" key="11">
    <source>
        <dbReference type="Pfam" id="PF04909"/>
    </source>
</evidence>
<sequence length="347" mass="37742">MMTHTALLGIDIHAHVVPAHFPAWVDRHIPSGWPSTTEAGCHNGHCHRHVMIDGKVYRTVDDRCWSVPQRLADLPGMGLAHQVISPMPELLSYWLDADHARPLLRYLNETIAEMVAESGGTLLGLAAVPLQEVSAAIDELEYAVQQLGLVGVEIGSHINGIPLGDKQLRPFFDACVALDVPVFVHALKPTGMDRLVGPSQLQQVLAYPSDVGLAAASVITGNLLLDCPALRIAFSHGGGTFASLLPRLQQGWHTFPALRDQIAVAPAELARRLFFDTLVFDTATLRHLAATFGTSQLMLGSDYPFNFHERRPVDQVLACTFSSDVTADLVYGNAVHFLGLSNYQKGI</sequence>
<evidence type="ECO:0000313" key="12">
    <source>
        <dbReference type="EMBL" id="KEA63078.1"/>
    </source>
</evidence>
<dbReference type="SUPFAM" id="SSF51556">
    <property type="entry name" value="Metallo-dependent hydrolases"/>
    <property type="match status" value="1"/>
</dbReference>